<dbReference type="InterPro" id="IPR050072">
    <property type="entry name" value="Peptidase_M20A"/>
</dbReference>
<evidence type="ECO:0000256" key="1">
    <source>
        <dbReference type="ARBA" id="ARBA00001941"/>
    </source>
</evidence>
<sequence length="428" mass="47315">MTTLSTELTQQILAAVEAGFEDQIAFTEQLTRFPSLRGQEHTAQDFLFQELKARGYTMDRWAIDVNDICHHPGFSPVTVDYSNAINVVGAMRPANETGRSLILNGHVDVVPTGPDSMWTTPSFEPRRDGDWLYGRGVADMKAGLAANIFAVEALKSLGYRPAATLYQQSVVEEECTGNGALACLQRGYRADAAIIPEPEDDMLVRANVGVIWFRVRVEGLPVHVREAGSGANAIEAAYALIQGLRELEADWNTRKHDHRYFEDLEHPINFNVGKIEGGDWASSVPAWCEFDCRIAIYPGVHAQDAANEIENHLRRVSDGIPFLANNPPQITFNGFFAEGYVLEEGTEAEETLARAHLSSYAKPLESFVTPGYLDGRVFVIYGETPCLVYGPYSEGIHGFDERVKLSSVKRVTGTIALFIAEWCGLEPI</sequence>
<dbReference type="PANTHER" id="PTHR43808:SF25">
    <property type="entry name" value="PEPTIDASE M20 DIMERISATION DOMAIN-CONTAINING PROTEIN"/>
    <property type="match status" value="1"/>
</dbReference>
<evidence type="ECO:0000256" key="4">
    <source>
        <dbReference type="ARBA" id="ARBA00022723"/>
    </source>
</evidence>
<organism evidence="9 10">
    <name type="scientific">Thalassovita litoralis</name>
    <dbReference type="NCBI Taxonomy" id="1010611"/>
    <lineage>
        <taxon>Bacteria</taxon>
        <taxon>Pseudomonadati</taxon>
        <taxon>Pseudomonadota</taxon>
        <taxon>Alphaproteobacteria</taxon>
        <taxon>Rhodobacterales</taxon>
        <taxon>Roseobacteraceae</taxon>
        <taxon>Thalassovita</taxon>
    </lineage>
</organism>
<comment type="similarity">
    <text evidence="3">Belongs to the peptidase M20A family.</text>
</comment>
<comment type="cofactor">
    <cofactor evidence="2">
        <name>Zn(2+)</name>
        <dbReference type="ChEBI" id="CHEBI:29105"/>
    </cofactor>
</comment>
<dbReference type="InterPro" id="IPR036264">
    <property type="entry name" value="Bact_exopeptidase_dim_dom"/>
</dbReference>
<dbReference type="Pfam" id="PF01546">
    <property type="entry name" value="Peptidase_M20"/>
    <property type="match status" value="1"/>
</dbReference>
<dbReference type="SUPFAM" id="SSF53187">
    <property type="entry name" value="Zn-dependent exopeptidases"/>
    <property type="match status" value="1"/>
</dbReference>
<dbReference type="CDD" id="cd03895">
    <property type="entry name" value="M20_ArgE_DapE-like"/>
    <property type="match status" value="1"/>
</dbReference>
<reference evidence="9 10" key="1">
    <citation type="submission" date="2017-05" db="EMBL/GenBank/DDBJ databases">
        <authorList>
            <person name="Varghese N."/>
            <person name="Submissions S."/>
        </authorList>
    </citation>
    <scope>NUCLEOTIDE SEQUENCE [LARGE SCALE GENOMIC DNA]</scope>
    <source>
        <strain evidence="9 10">DSM 29506</strain>
    </source>
</reference>
<comment type="cofactor">
    <cofactor evidence="1">
        <name>Co(2+)</name>
        <dbReference type="ChEBI" id="CHEBI:48828"/>
    </cofactor>
</comment>
<proteinExistence type="inferred from homology"/>
<protein>
    <submittedName>
        <fullName evidence="9">Acetylornithine deacetylase</fullName>
    </submittedName>
</protein>
<evidence type="ECO:0000259" key="8">
    <source>
        <dbReference type="Pfam" id="PF07687"/>
    </source>
</evidence>
<dbReference type="RefSeq" id="WP_142492573.1">
    <property type="nucleotide sequence ID" value="NZ_FXTO01000005.1"/>
</dbReference>
<gene>
    <name evidence="9" type="ORF">SAMN06265173_10595</name>
</gene>
<evidence type="ECO:0000256" key="7">
    <source>
        <dbReference type="ARBA" id="ARBA00023285"/>
    </source>
</evidence>
<keyword evidence="5" id="KW-0378">Hydrolase</keyword>
<dbReference type="NCBIfam" id="TIGR01910">
    <property type="entry name" value="DapE-ArgE"/>
    <property type="match status" value="1"/>
</dbReference>
<name>A0A521C3E9_9RHOB</name>
<evidence type="ECO:0000256" key="5">
    <source>
        <dbReference type="ARBA" id="ARBA00022801"/>
    </source>
</evidence>
<keyword evidence="7" id="KW-0170">Cobalt</keyword>
<dbReference type="OrthoDB" id="9809784at2"/>
<evidence type="ECO:0000256" key="2">
    <source>
        <dbReference type="ARBA" id="ARBA00001947"/>
    </source>
</evidence>
<dbReference type="InterPro" id="IPR033687">
    <property type="entry name" value="YodQ-like"/>
</dbReference>
<dbReference type="InterPro" id="IPR010182">
    <property type="entry name" value="ArgE/DapE"/>
</dbReference>
<dbReference type="EMBL" id="FXTO01000005">
    <property type="protein sequence ID" value="SMO53865.1"/>
    <property type="molecule type" value="Genomic_DNA"/>
</dbReference>
<accession>A0A521C3E9</accession>
<dbReference type="PANTHER" id="PTHR43808">
    <property type="entry name" value="ACETYLORNITHINE DEACETYLASE"/>
    <property type="match status" value="1"/>
</dbReference>
<dbReference type="Pfam" id="PF07687">
    <property type="entry name" value="M20_dimer"/>
    <property type="match status" value="1"/>
</dbReference>
<dbReference type="InterPro" id="IPR011650">
    <property type="entry name" value="Peptidase_M20_dimer"/>
</dbReference>
<dbReference type="GO" id="GO:0046872">
    <property type="term" value="F:metal ion binding"/>
    <property type="evidence" value="ECO:0007669"/>
    <property type="project" value="UniProtKB-KW"/>
</dbReference>
<keyword evidence="6" id="KW-0862">Zinc</keyword>
<evidence type="ECO:0000313" key="10">
    <source>
        <dbReference type="Proteomes" id="UP000316030"/>
    </source>
</evidence>
<evidence type="ECO:0000256" key="3">
    <source>
        <dbReference type="ARBA" id="ARBA00006247"/>
    </source>
</evidence>
<dbReference type="Gene3D" id="3.40.630.10">
    <property type="entry name" value="Zn peptidases"/>
    <property type="match status" value="1"/>
</dbReference>
<dbReference type="Gene3D" id="3.30.70.360">
    <property type="match status" value="1"/>
</dbReference>
<dbReference type="Proteomes" id="UP000316030">
    <property type="component" value="Unassembled WGS sequence"/>
</dbReference>
<evidence type="ECO:0000256" key="6">
    <source>
        <dbReference type="ARBA" id="ARBA00022833"/>
    </source>
</evidence>
<dbReference type="InterPro" id="IPR002933">
    <property type="entry name" value="Peptidase_M20"/>
</dbReference>
<dbReference type="NCBIfam" id="NF005306">
    <property type="entry name" value="PRK06837.1"/>
    <property type="match status" value="1"/>
</dbReference>
<feature type="domain" description="Peptidase M20 dimerisation" evidence="8">
    <location>
        <begin position="206"/>
        <end position="316"/>
    </location>
</feature>
<keyword evidence="10" id="KW-1185">Reference proteome</keyword>
<keyword evidence="4" id="KW-0479">Metal-binding</keyword>
<dbReference type="SUPFAM" id="SSF55031">
    <property type="entry name" value="Bacterial exopeptidase dimerisation domain"/>
    <property type="match status" value="1"/>
</dbReference>
<dbReference type="AlphaFoldDB" id="A0A521C3E9"/>
<evidence type="ECO:0000313" key="9">
    <source>
        <dbReference type="EMBL" id="SMO53865.1"/>
    </source>
</evidence>
<dbReference type="GO" id="GO:0016787">
    <property type="term" value="F:hydrolase activity"/>
    <property type="evidence" value="ECO:0007669"/>
    <property type="project" value="UniProtKB-KW"/>
</dbReference>